<accession>A0A7I7RXQ3</accession>
<dbReference type="RefSeq" id="WP_163918288.1">
    <property type="nucleotide sequence ID" value="NZ_AP022593.1"/>
</dbReference>
<sequence length="116" mass="13079">MRIGDLAHATGVSVRSLRYYEQQLLLTSERTLGGHRTYDDDAADRVRLIQRLYAAGLSSQAIAALLPCESTKDVTDDMLRVVRHQMARIELRIEELTAARKKLGGILDTMEDHRSI</sequence>
<dbReference type="PRINTS" id="PR00040">
    <property type="entry name" value="HTHMERR"/>
</dbReference>
<organism evidence="3 4">
    <name type="scientific">Mycolicibacterium arabiense</name>
    <dbReference type="NCBI Taxonomy" id="1286181"/>
    <lineage>
        <taxon>Bacteria</taxon>
        <taxon>Bacillati</taxon>
        <taxon>Actinomycetota</taxon>
        <taxon>Actinomycetes</taxon>
        <taxon>Mycobacteriales</taxon>
        <taxon>Mycobacteriaceae</taxon>
        <taxon>Mycolicibacterium</taxon>
    </lineage>
</organism>
<evidence type="ECO:0000256" key="1">
    <source>
        <dbReference type="ARBA" id="ARBA00023125"/>
    </source>
</evidence>
<feature type="domain" description="HTH merR-type" evidence="2">
    <location>
        <begin position="1"/>
        <end position="68"/>
    </location>
</feature>
<dbReference type="InterPro" id="IPR000551">
    <property type="entry name" value="MerR-type_HTH_dom"/>
</dbReference>
<dbReference type="GO" id="GO:0003677">
    <property type="term" value="F:DNA binding"/>
    <property type="evidence" value="ECO:0007669"/>
    <property type="project" value="UniProtKB-KW"/>
</dbReference>
<dbReference type="InterPro" id="IPR047057">
    <property type="entry name" value="MerR_fam"/>
</dbReference>
<dbReference type="EMBL" id="AP022593">
    <property type="protein sequence ID" value="BBY48515.1"/>
    <property type="molecule type" value="Genomic_DNA"/>
</dbReference>
<evidence type="ECO:0000259" key="2">
    <source>
        <dbReference type="PROSITE" id="PS50937"/>
    </source>
</evidence>
<name>A0A7I7RXQ3_9MYCO</name>
<dbReference type="GO" id="GO:0003700">
    <property type="term" value="F:DNA-binding transcription factor activity"/>
    <property type="evidence" value="ECO:0007669"/>
    <property type="project" value="InterPro"/>
</dbReference>
<gene>
    <name evidence="3" type="ORF">MARA_19830</name>
</gene>
<evidence type="ECO:0000313" key="4">
    <source>
        <dbReference type="Proteomes" id="UP000467428"/>
    </source>
</evidence>
<dbReference type="AlphaFoldDB" id="A0A7I7RXQ3"/>
<dbReference type="PANTHER" id="PTHR30204">
    <property type="entry name" value="REDOX-CYCLING DRUG-SENSING TRANSCRIPTIONAL ACTIVATOR SOXR"/>
    <property type="match status" value="1"/>
</dbReference>
<keyword evidence="4" id="KW-1185">Reference proteome</keyword>
<evidence type="ECO:0000313" key="3">
    <source>
        <dbReference type="EMBL" id="BBY48515.1"/>
    </source>
</evidence>
<dbReference type="Proteomes" id="UP000467428">
    <property type="component" value="Chromosome"/>
</dbReference>
<geneLocation type="plasmid" evidence="4">
    <name>pjcm18538 dna</name>
</geneLocation>
<dbReference type="SMART" id="SM00422">
    <property type="entry name" value="HTH_MERR"/>
    <property type="match status" value="1"/>
</dbReference>
<dbReference type="Pfam" id="PF13411">
    <property type="entry name" value="MerR_1"/>
    <property type="match status" value="1"/>
</dbReference>
<keyword evidence="1" id="KW-0238">DNA-binding</keyword>
<reference evidence="3 4" key="1">
    <citation type="journal article" date="2019" name="Emerg. Microbes Infect.">
        <title>Comprehensive subspecies identification of 175 nontuberculous mycobacteria species based on 7547 genomic profiles.</title>
        <authorList>
            <person name="Matsumoto Y."/>
            <person name="Kinjo T."/>
            <person name="Motooka D."/>
            <person name="Nabeya D."/>
            <person name="Jung N."/>
            <person name="Uechi K."/>
            <person name="Horii T."/>
            <person name="Iida T."/>
            <person name="Fujita J."/>
            <person name="Nakamura S."/>
        </authorList>
    </citation>
    <scope>NUCLEOTIDE SEQUENCE [LARGE SCALE GENOMIC DNA]</scope>
    <source>
        <strain evidence="3 4">JCM 18538</strain>
    </source>
</reference>
<proteinExistence type="predicted"/>
<dbReference type="InterPro" id="IPR009061">
    <property type="entry name" value="DNA-bd_dom_put_sf"/>
</dbReference>
<dbReference type="SUPFAM" id="SSF46955">
    <property type="entry name" value="Putative DNA-binding domain"/>
    <property type="match status" value="1"/>
</dbReference>
<dbReference type="PANTHER" id="PTHR30204:SF97">
    <property type="entry name" value="MERR FAMILY REGULATORY PROTEIN"/>
    <property type="match status" value="1"/>
</dbReference>
<dbReference type="Gene3D" id="1.10.1660.10">
    <property type="match status" value="1"/>
</dbReference>
<protein>
    <submittedName>
        <fullName evidence="3">MerR family transcriptional regulator</fullName>
    </submittedName>
</protein>
<dbReference type="PROSITE" id="PS50937">
    <property type="entry name" value="HTH_MERR_2"/>
    <property type="match status" value="1"/>
</dbReference>
<dbReference type="KEGG" id="marz:MARA_19830"/>